<protein>
    <recommendedName>
        <fullName evidence="1">Signal peptidase I</fullName>
        <ecNumber evidence="1">3.4.21.89</ecNumber>
    </recommendedName>
</protein>
<dbReference type="InterPro" id="IPR019533">
    <property type="entry name" value="Peptidase_S26"/>
</dbReference>
<name>A0ABQ2N6H7_9ACTN</name>
<evidence type="ECO:0000256" key="2">
    <source>
        <dbReference type="SAM" id="MobiDB-lite"/>
    </source>
</evidence>
<organism evidence="4 5">
    <name type="scientific">Nocardioides phosphati</name>
    <dbReference type="NCBI Taxonomy" id="1867775"/>
    <lineage>
        <taxon>Bacteria</taxon>
        <taxon>Bacillati</taxon>
        <taxon>Actinomycetota</taxon>
        <taxon>Actinomycetes</taxon>
        <taxon>Propionibacteriales</taxon>
        <taxon>Nocardioidaceae</taxon>
        <taxon>Nocardioides</taxon>
    </lineage>
</organism>
<accession>A0ABQ2N6H7</accession>
<sequence>MTQYRILRDAVARPLGWLGKAALLLGLALGLVLVVPALLGFDRYVITGGSMTGTVDKYSVVFEREVPVDTLAVGDVITYQPPADAPTHSLVTHRIISIGTSPDGRRVLHTQGDANPDPDPWRFELVQPTVNRMTFHVPYVGWPLIALADPQARRLLLGVRCGGPSEVWGPPHRRAPPPHLSPDPITPTRRTIPEALS</sequence>
<feature type="region of interest" description="Disordered" evidence="2">
    <location>
        <begin position="168"/>
        <end position="197"/>
    </location>
</feature>
<dbReference type="CDD" id="cd06530">
    <property type="entry name" value="S26_SPase_I"/>
    <property type="match status" value="1"/>
</dbReference>
<evidence type="ECO:0000313" key="5">
    <source>
        <dbReference type="Proteomes" id="UP000655410"/>
    </source>
</evidence>
<keyword evidence="3" id="KW-1133">Transmembrane helix</keyword>
<evidence type="ECO:0000256" key="3">
    <source>
        <dbReference type="SAM" id="Phobius"/>
    </source>
</evidence>
<dbReference type="EMBL" id="BMNI01000001">
    <property type="protein sequence ID" value="GGO84173.1"/>
    <property type="molecule type" value="Genomic_DNA"/>
</dbReference>
<dbReference type="RefSeq" id="WP_188781875.1">
    <property type="nucleotide sequence ID" value="NZ_BMNI01000001.1"/>
</dbReference>
<dbReference type="EC" id="3.4.21.89" evidence="1"/>
<dbReference type="NCBIfam" id="TIGR02228">
    <property type="entry name" value="sigpep_I_arch"/>
    <property type="match status" value="1"/>
</dbReference>
<evidence type="ECO:0000313" key="4">
    <source>
        <dbReference type="EMBL" id="GGO84173.1"/>
    </source>
</evidence>
<keyword evidence="3" id="KW-0472">Membrane</keyword>
<evidence type="ECO:0000256" key="1">
    <source>
        <dbReference type="NCBIfam" id="TIGR02228"/>
    </source>
</evidence>
<feature type="transmembrane region" description="Helical" evidence="3">
    <location>
        <begin position="21"/>
        <end position="41"/>
    </location>
</feature>
<gene>
    <name evidence="4" type="ORF">GCM10011584_01100</name>
</gene>
<keyword evidence="3" id="KW-0812">Transmembrane</keyword>
<keyword evidence="5" id="KW-1185">Reference proteome</keyword>
<comment type="caution">
    <text evidence="4">The sequence shown here is derived from an EMBL/GenBank/DDBJ whole genome shotgun (WGS) entry which is preliminary data.</text>
</comment>
<proteinExistence type="predicted"/>
<dbReference type="Proteomes" id="UP000655410">
    <property type="component" value="Unassembled WGS sequence"/>
</dbReference>
<reference evidence="5" key="1">
    <citation type="journal article" date="2019" name="Int. J. Syst. Evol. Microbiol.">
        <title>The Global Catalogue of Microorganisms (GCM) 10K type strain sequencing project: providing services to taxonomists for standard genome sequencing and annotation.</title>
        <authorList>
            <consortium name="The Broad Institute Genomics Platform"/>
            <consortium name="The Broad Institute Genome Sequencing Center for Infectious Disease"/>
            <person name="Wu L."/>
            <person name="Ma J."/>
        </authorList>
    </citation>
    <scope>NUCLEOTIDE SEQUENCE [LARGE SCALE GENOMIC DNA]</scope>
    <source>
        <strain evidence="5">CGMCC 4.7371</strain>
    </source>
</reference>
<dbReference type="InterPro" id="IPR001733">
    <property type="entry name" value="Peptidase_S26B"/>
</dbReference>